<dbReference type="PANTHER" id="PTHR30151">
    <property type="entry name" value="ALKANE SULFONATE ABC TRANSPORTER-RELATED, MEMBRANE SUBUNIT"/>
    <property type="match status" value="1"/>
</dbReference>
<dbReference type="PROSITE" id="PS50928">
    <property type="entry name" value="ABC_TM1"/>
    <property type="match status" value="1"/>
</dbReference>
<dbReference type="CDD" id="cd06261">
    <property type="entry name" value="TM_PBP2"/>
    <property type="match status" value="1"/>
</dbReference>
<keyword evidence="10" id="KW-1185">Reference proteome</keyword>
<dbReference type="GO" id="GO:0005886">
    <property type="term" value="C:plasma membrane"/>
    <property type="evidence" value="ECO:0007669"/>
    <property type="project" value="UniProtKB-SubCell"/>
</dbReference>
<feature type="transmembrane region" description="Helical" evidence="7">
    <location>
        <begin position="87"/>
        <end position="108"/>
    </location>
</feature>
<dbReference type="PANTHER" id="PTHR30151:SF0">
    <property type="entry name" value="ABC TRANSPORTER PERMEASE PROTEIN MJ0413-RELATED"/>
    <property type="match status" value="1"/>
</dbReference>
<dbReference type="OrthoDB" id="9804353at2"/>
<gene>
    <name evidence="9" type="ORF">BN000_00121</name>
</gene>
<comment type="similarity">
    <text evidence="7">Belongs to the binding-protein-dependent transport system permease family.</text>
</comment>
<reference evidence="10" key="1">
    <citation type="submission" date="2015-05" db="EMBL/GenBank/DDBJ databases">
        <authorList>
            <person name="Urmite Genomes"/>
        </authorList>
    </citation>
    <scope>NUCLEOTIDE SEQUENCE [LARGE SCALE GENOMIC DNA]</scope>
    <source>
        <strain evidence="10">LF1</strain>
    </source>
</reference>
<dbReference type="RefSeq" id="WP_090629483.1">
    <property type="nucleotide sequence ID" value="NZ_CVRB01000001.1"/>
</dbReference>
<evidence type="ECO:0000313" key="9">
    <source>
        <dbReference type="EMBL" id="CRK80240.1"/>
    </source>
</evidence>
<dbReference type="STRING" id="1499688.BN000_00121"/>
<dbReference type="Pfam" id="PF00528">
    <property type="entry name" value="BPD_transp_1"/>
    <property type="match status" value="1"/>
</dbReference>
<feature type="transmembrane region" description="Helical" evidence="7">
    <location>
        <begin position="243"/>
        <end position="260"/>
    </location>
</feature>
<feature type="transmembrane region" description="Helical" evidence="7">
    <location>
        <begin position="30"/>
        <end position="52"/>
    </location>
</feature>
<evidence type="ECO:0000313" key="10">
    <source>
        <dbReference type="Proteomes" id="UP000199087"/>
    </source>
</evidence>
<dbReference type="EMBL" id="CVRB01000001">
    <property type="protein sequence ID" value="CRK80240.1"/>
    <property type="molecule type" value="Genomic_DNA"/>
</dbReference>
<feature type="transmembrane region" description="Helical" evidence="7">
    <location>
        <begin position="186"/>
        <end position="205"/>
    </location>
</feature>
<proteinExistence type="inferred from homology"/>
<accession>A0A0U1NQC4</accession>
<evidence type="ECO:0000256" key="2">
    <source>
        <dbReference type="ARBA" id="ARBA00022448"/>
    </source>
</evidence>
<evidence type="ECO:0000259" key="8">
    <source>
        <dbReference type="PROSITE" id="PS50928"/>
    </source>
</evidence>
<dbReference type="InterPro" id="IPR035906">
    <property type="entry name" value="MetI-like_sf"/>
</dbReference>
<evidence type="ECO:0000256" key="4">
    <source>
        <dbReference type="ARBA" id="ARBA00022692"/>
    </source>
</evidence>
<sequence>METSTFSKTTLKTKKHFTFKYGKNAWRRRLLAVVTPIILLLVWQIFVLIGLLDSRFFPTPTSIMIQGYEDILSGQLLNDVTISLTRILIGFIGGAIPGILLGLSMGLFKPVRYVLDPIISSTYPIPKLALMPLIMLIFGLGETEKYVVIMIGVFFPVLISTVTGVLQLDKRYMDVAKDFGASRLEYYTTIALPGSLPMIFTGLKLGLGMSLLFLMTAEMEGATGGIGYRIWISYSIFQIKDMYVGFILMALIGYFSNLLLDEIEAKIVPWKS</sequence>
<evidence type="ECO:0000256" key="7">
    <source>
        <dbReference type="RuleBase" id="RU363032"/>
    </source>
</evidence>
<evidence type="ECO:0000256" key="1">
    <source>
        <dbReference type="ARBA" id="ARBA00004651"/>
    </source>
</evidence>
<dbReference type="Proteomes" id="UP000199087">
    <property type="component" value="Unassembled WGS sequence"/>
</dbReference>
<protein>
    <submittedName>
        <fullName evidence="9">Binding-protein-dependent transport system inner membrane protein</fullName>
    </submittedName>
</protein>
<dbReference type="InterPro" id="IPR000515">
    <property type="entry name" value="MetI-like"/>
</dbReference>
<dbReference type="AlphaFoldDB" id="A0A0U1NQC4"/>
<evidence type="ECO:0000256" key="3">
    <source>
        <dbReference type="ARBA" id="ARBA00022475"/>
    </source>
</evidence>
<feature type="transmembrane region" description="Helical" evidence="7">
    <location>
        <begin position="120"/>
        <end position="140"/>
    </location>
</feature>
<dbReference type="Gene3D" id="1.10.3720.10">
    <property type="entry name" value="MetI-like"/>
    <property type="match status" value="1"/>
</dbReference>
<keyword evidence="3" id="KW-1003">Cell membrane</keyword>
<keyword evidence="5 7" id="KW-1133">Transmembrane helix</keyword>
<dbReference type="GO" id="GO:0055085">
    <property type="term" value="P:transmembrane transport"/>
    <property type="evidence" value="ECO:0007669"/>
    <property type="project" value="InterPro"/>
</dbReference>
<keyword evidence="2 7" id="KW-0813">Transport</keyword>
<name>A0A0U1NQC4_9BACI</name>
<comment type="subcellular location">
    <subcellularLocation>
        <location evidence="1 7">Cell membrane</location>
        <topology evidence="1 7">Multi-pass membrane protein</topology>
    </subcellularLocation>
</comment>
<dbReference type="SUPFAM" id="SSF161098">
    <property type="entry name" value="MetI-like"/>
    <property type="match status" value="1"/>
</dbReference>
<evidence type="ECO:0000256" key="5">
    <source>
        <dbReference type="ARBA" id="ARBA00022989"/>
    </source>
</evidence>
<feature type="domain" description="ABC transmembrane type-1" evidence="8">
    <location>
        <begin position="76"/>
        <end position="260"/>
    </location>
</feature>
<organism evidence="9 10">
    <name type="scientific">Neobacillus massiliamazoniensis</name>
    <dbReference type="NCBI Taxonomy" id="1499688"/>
    <lineage>
        <taxon>Bacteria</taxon>
        <taxon>Bacillati</taxon>
        <taxon>Bacillota</taxon>
        <taxon>Bacilli</taxon>
        <taxon>Bacillales</taxon>
        <taxon>Bacillaceae</taxon>
        <taxon>Neobacillus</taxon>
    </lineage>
</organism>
<evidence type="ECO:0000256" key="6">
    <source>
        <dbReference type="ARBA" id="ARBA00023136"/>
    </source>
</evidence>
<keyword evidence="4 7" id="KW-0812">Transmembrane</keyword>
<keyword evidence="6 7" id="KW-0472">Membrane</keyword>
<feature type="transmembrane region" description="Helical" evidence="7">
    <location>
        <begin position="146"/>
        <end position="166"/>
    </location>
</feature>